<gene>
    <name evidence="3" type="ORF">RAS12_17645</name>
</gene>
<dbReference type="SUPFAM" id="SSF53850">
    <property type="entry name" value="Periplasmic binding protein-like II"/>
    <property type="match status" value="1"/>
</dbReference>
<protein>
    <submittedName>
        <fullName evidence="3">Tripartite tricarboxylate transporter substrate binding protein</fullName>
    </submittedName>
</protein>
<dbReference type="Pfam" id="PF03401">
    <property type="entry name" value="TctC"/>
    <property type="match status" value="1"/>
</dbReference>
<dbReference type="PANTHER" id="PTHR42928">
    <property type="entry name" value="TRICARBOXYLATE-BINDING PROTEIN"/>
    <property type="match status" value="1"/>
</dbReference>
<dbReference type="CDD" id="cd13578">
    <property type="entry name" value="PBP2_Bug27"/>
    <property type="match status" value="1"/>
</dbReference>
<dbReference type="InterPro" id="IPR042100">
    <property type="entry name" value="Bug_dom1"/>
</dbReference>
<proteinExistence type="inferred from homology"/>
<evidence type="ECO:0000256" key="1">
    <source>
        <dbReference type="ARBA" id="ARBA00006987"/>
    </source>
</evidence>
<dbReference type="InterPro" id="IPR005064">
    <property type="entry name" value="BUG"/>
</dbReference>
<feature type="signal peptide" evidence="2">
    <location>
        <begin position="1"/>
        <end position="22"/>
    </location>
</feature>
<name>A0ABY9LWU3_9BURK</name>
<dbReference type="Proteomes" id="UP001234798">
    <property type="component" value="Chromosome"/>
</dbReference>
<dbReference type="PANTHER" id="PTHR42928:SF5">
    <property type="entry name" value="BLR1237 PROTEIN"/>
    <property type="match status" value="1"/>
</dbReference>
<dbReference type="EMBL" id="CP132976">
    <property type="protein sequence ID" value="WMD18463.1"/>
    <property type="molecule type" value="Genomic_DNA"/>
</dbReference>
<dbReference type="Gene3D" id="3.40.190.150">
    <property type="entry name" value="Bordetella uptake gene, domain 1"/>
    <property type="match status" value="1"/>
</dbReference>
<dbReference type="RefSeq" id="WP_306937584.1">
    <property type="nucleotide sequence ID" value="NZ_CP132976.1"/>
</dbReference>
<organism evidence="3 4">
    <name type="scientific">Achromobacter seleniivolatilans</name>
    <dbReference type="NCBI Taxonomy" id="3047478"/>
    <lineage>
        <taxon>Bacteria</taxon>
        <taxon>Pseudomonadati</taxon>
        <taxon>Pseudomonadota</taxon>
        <taxon>Betaproteobacteria</taxon>
        <taxon>Burkholderiales</taxon>
        <taxon>Alcaligenaceae</taxon>
        <taxon>Achromobacter</taxon>
    </lineage>
</organism>
<evidence type="ECO:0000313" key="3">
    <source>
        <dbReference type="EMBL" id="WMD18463.1"/>
    </source>
</evidence>
<keyword evidence="4" id="KW-1185">Reference proteome</keyword>
<dbReference type="Gene3D" id="3.40.190.10">
    <property type="entry name" value="Periplasmic binding protein-like II"/>
    <property type="match status" value="1"/>
</dbReference>
<reference evidence="3 4" key="1">
    <citation type="submission" date="2023-08" db="EMBL/GenBank/DDBJ databases">
        <title>Achromobacter seleniivolatilans sp. nov., isolated from seleniferous soil.</title>
        <authorList>
            <person name="Zhang S."/>
            <person name="Li K."/>
            <person name="Peng J."/>
            <person name="Zhao Q."/>
            <person name="Wang H."/>
            <person name="Guo Y."/>
        </authorList>
    </citation>
    <scope>NUCLEOTIDE SEQUENCE [LARGE SCALE GENOMIC DNA]</scope>
    <source>
        <strain evidence="3 4">R39</strain>
    </source>
</reference>
<dbReference type="PIRSF" id="PIRSF017082">
    <property type="entry name" value="YflP"/>
    <property type="match status" value="1"/>
</dbReference>
<keyword evidence="2" id="KW-0732">Signal</keyword>
<evidence type="ECO:0000313" key="4">
    <source>
        <dbReference type="Proteomes" id="UP001234798"/>
    </source>
</evidence>
<comment type="similarity">
    <text evidence="1">Belongs to the UPF0065 (bug) family.</text>
</comment>
<feature type="chain" id="PRO_5046094858" evidence="2">
    <location>
        <begin position="23"/>
        <end position="322"/>
    </location>
</feature>
<evidence type="ECO:0000256" key="2">
    <source>
        <dbReference type="SAM" id="SignalP"/>
    </source>
</evidence>
<sequence>MKLLARAAFLAAGLIVGASALAQTFPDRPIRLIVPFPPGGGTDIIARELGVALNKTSGWNLVAENRPGAGGNLGVETAVKSAPDGYTLVLGQTSNLAINPSLYSKLSYNPSKDLAPVALVATAPLVLVVASNSPYQSLDDVVKQAKAHPGELNFASPGNGTVAHLTAELLQQAAGIKLQHIPYKGSNQAFNDLFGGQVHLFMASIPTALGQIRTGKLRALAVTSGKRVAELPEVPTVSEAGYAGFDANTWFGLMAPAGTPPAIIQALNVAANKAMASPEYQEKIRTEGGEVLGGTPQEFTERLTKDHALWAGIVKQSGAKID</sequence>
<accession>A0ABY9LWU3</accession>